<organism evidence="11">
    <name type="scientific">Cyberlindnera fabianii</name>
    <name type="common">Yeast</name>
    <name type="synonym">Hansenula fabianii</name>
    <dbReference type="NCBI Taxonomy" id="36022"/>
    <lineage>
        <taxon>Eukaryota</taxon>
        <taxon>Fungi</taxon>
        <taxon>Dikarya</taxon>
        <taxon>Ascomycota</taxon>
        <taxon>Saccharomycotina</taxon>
        <taxon>Saccharomycetes</taxon>
        <taxon>Phaffomycetales</taxon>
        <taxon>Phaffomycetaceae</taxon>
        <taxon>Cyberlindnera</taxon>
    </lineage>
</organism>
<evidence type="ECO:0000256" key="7">
    <source>
        <dbReference type="ARBA" id="ARBA00023136"/>
    </source>
</evidence>
<feature type="domain" description="Amino acid transporter transmembrane" evidence="10">
    <location>
        <begin position="130"/>
        <end position="513"/>
    </location>
</feature>
<dbReference type="Pfam" id="PF01490">
    <property type="entry name" value="Aa_trans"/>
    <property type="match status" value="1"/>
</dbReference>
<feature type="transmembrane region" description="Helical" evidence="9">
    <location>
        <begin position="349"/>
        <end position="370"/>
    </location>
</feature>
<accession>A0A061B780</accession>
<keyword evidence="5" id="KW-0029">Amino-acid transport</keyword>
<evidence type="ECO:0000256" key="6">
    <source>
        <dbReference type="ARBA" id="ARBA00022989"/>
    </source>
</evidence>
<name>A0A061B780_CYBFA</name>
<dbReference type="GO" id="GO:0015179">
    <property type="term" value="F:L-amino acid transmembrane transporter activity"/>
    <property type="evidence" value="ECO:0007669"/>
    <property type="project" value="TreeGrafter"/>
</dbReference>
<evidence type="ECO:0000313" key="11">
    <source>
        <dbReference type="EMBL" id="CDR45241.1"/>
    </source>
</evidence>
<protein>
    <submittedName>
        <fullName evidence="11">CYFA0S17e00562g1_1</fullName>
    </submittedName>
</protein>
<feature type="transmembrane region" description="Helical" evidence="9">
    <location>
        <begin position="268"/>
        <end position="289"/>
    </location>
</feature>
<evidence type="ECO:0000256" key="4">
    <source>
        <dbReference type="ARBA" id="ARBA00022692"/>
    </source>
</evidence>
<dbReference type="PANTHER" id="PTHR22950">
    <property type="entry name" value="AMINO ACID TRANSPORTER"/>
    <property type="match status" value="1"/>
</dbReference>
<dbReference type="InterPro" id="IPR013057">
    <property type="entry name" value="AA_transpt_TM"/>
</dbReference>
<dbReference type="AlphaFoldDB" id="A0A061B780"/>
<feature type="transmembrane region" description="Helical" evidence="9">
    <location>
        <begin position="431"/>
        <end position="453"/>
    </location>
</feature>
<evidence type="ECO:0000256" key="5">
    <source>
        <dbReference type="ARBA" id="ARBA00022970"/>
    </source>
</evidence>
<dbReference type="EMBL" id="LK052902">
    <property type="protein sequence ID" value="CDR45241.1"/>
    <property type="molecule type" value="Genomic_DNA"/>
</dbReference>
<keyword evidence="6 9" id="KW-1133">Transmembrane helix</keyword>
<sequence>MSSHSSQHITISHSQQTNSSSRRRSSTVYNSFQEMLSSGGRNSISNFASSYSRSANFIQADFDVMPVRPDKLSYGSVYSDAESTHLLRPESQDGAAGYDAVDHQSLEDGTLHDDDDVRSVRTEILRNTGNSTAPQTIFNGINTLIGIGILSLPLALKYAGWVCGSIILALCALSTQYTAKILAKCIKKNEEMTTYGDIAKYTFGDYAHAMVVATFSIDLLSAGISMIIIFADSFNALTGIDKFLWKSLICTAFFILSFVRLNILSHLSLIGIVCTSMIVLTVMFCGFFKKESPGSLIQYADTSLWPIDTPHLLLSLGIFMSPFGGHAIFPELYRDMTHPQKYNKSCTTIFSFTWLVDYVMAALGYLMFGVAVEDEVTRSIMTTIGFPRGVPLFLCALMGILPLSKGPLITRPLITIADQMTLTKGQNKKTSLLITILNRFGVVFVFFIASLVFTDFGRIMSFLGSAICFAICVIYPLAFYVKLYWADISKLQRVLHCAGIFIGIGLAISGTLAVALV</sequence>
<feature type="region of interest" description="Disordered" evidence="8">
    <location>
        <begin position="1"/>
        <end position="28"/>
    </location>
</feature>
<feature type="transmembrane region" description="Helical" evidence="9">
    <location>
        <begin position="136"/>
        <end position="152"/>
    </location>
</feature>
<feature type="transmembrane region" description="Helical" evidence="9">
    <location>
        <begin position="390"/>
        <end position="410"/>
    </location>
</feature>
<comment type="similarity">
    <text evidence="2">Belongs to the amino acid/polyamine transporter 2 family.</text>
</comment>
<evidence type="ECO:0000256" key="2">
    <source>
        <dbReference type="ARBA" id="ARBA00008066"/>
    </source>
</evidence>
<gene>
    <name evidence="11" type="ORF">CYFA0S_17e00562g</name>
</gene>
<dbReference type="OrthoDB" id="655540at2759"/>
<evidence type="ECO:0000256" key="1">
    <source>
        <dbReference type="ARBA" id="ARBA00004128"/>
    </source>
</evidence>
<evidence type="ECO:0000259" key="10">
    <source>
        <dbReference type="Pfam" id="PF01490"/>
    </source>
</evidence>
<evidence type="ECO:0000256" key="8">
    <source>
        <dbReference type="SAM" id="MobiDB-lite"/>
    </source>
</evidence>
<feature type="transmembrane region" description="Helical" evidence="9">
    <location>
        <begin position="243"/>
        <end position="261"/>
    </location>
</feature>
<proteinExistence type="inferred from homology"/>
<dbReference type="GO" id="GO:0005774">
    <property type="term" value="C:vacuolar membrane"/>
    <property type="evidence" value="ECO:0007669"/>
    <property type="project" value="UniProtKB-SubCell"/>
</dbReference>
<feature type="transmembrane region" description="Helical" evidence="9">
    <location>
        <begin position="493"/>
        <end position="516"/>
    </location>
</feature>
<feature type="transmembrane region" description="Helical" evidence="9">
    <location>
        <begin position="459"/>
        <end position="481"/>
    </location>
</feature>
<keyword evidence="3" id="KW-0813">Transport</keyword>
<evidence type="ECO:0000256" key="9">
    <source>
        <dbReference type="SAM" id="Phobius"/>
    </source>
</evidence>
<feature type="transmembrane region" description="Helical" evidence="9">
    <location>
        <begin position="158"/>
        <end position="179"/>
    </location>
</feature>
<feature type="transmembrane region" description="Helical" evidence="9">
    <location>
        <begin position="209"/>
        <end position="231"/>
    </location>
</feature>
<comment type="subcellular location">
    <subcellularLocation>
        <location evidence="1">Vacuole membrane</location>
        <topology evidence="1">Multi-pass membrane protein</topology>
    </subcellularLocation>
</comment>
<keyword evidence="7 9" id="KW-0472">Membrane</keyword>
<keyword evidence="4 9" id="KW-0812">Transmembrane</keyword>
<feature type="transmembrane region" description="Helical" evidence="9">
    <location>
        <begin position="309"/>
        <end position="329"/>
    </location>
</feature>
<dbReference type="VEuPathDB" id="FungiDB:BON22_1472"/>
<feature type="compositionally biased region" description="Low complexity" evidence="8">
    <location>
        <begin position="1"/>
        <end position="20"/>
    </location>
</feature>
<evidence type="ECO:0000256" key="3">
    <source>
        <dbReference type="ARBA" id="ARBA00022448"/>
    </source>
</evidence>
<dbReference type="PANTHER" id="PTHR22950:SF692">
    <property type="entry name" value="TRANSMEMBRANE AMINO ACID TRANSPORTER FAMILY PROTEIN"/>
    <property type="match status" value="1"/>
</dbReference>
<reference evidence="11" key="1">
    <citation type="journal article" date="2014" name="Genome Announc.">
        <title>Genome sequence of the yeast Cyberlindnera fabianii (Hansenula fabianii).</title>
        <authorList>
            <person name="Freel K.C."/>
            <person name="Sarilar V."/>
            <person name="Neuveglise C."/>
            <person name="Devillers H."/>
            <person name="Friedrich A."/>
            <person name="Schacherer J."/>
        </authorList>
    </citation>
    <scope>NUCLEOTIDE SEQUENCE</scope>
    <source>
        <strain evidence="11">YJS4271</strain>
    </source>
</reference>
<dbReference type="PhylomeDB" id="A0A061B780"/>